<protein>
    <recommendedName>
        <fullName evidence="2">Fatty acid synthase subunit alpha acyl carrier domain-containing protein</fullName>
    </recommendedName>
</protein>
<feature type="domain" description="Fatty acid synthase subunit alpha acyl carrier" evidence="2">
    <location>
        <begin position="92"/>
        <end position="165"/>
    </location>
</feature>
<dbReference type="Proteomes" id="UP000235388">
    <property type="component" value="Unassembled WGS sequence"/>
</dbReference>
<dbReference type="Pfam" id="PF18325">
    <property type="entry name" value="Fas_alpha_ACP"/>
    <property type="match status" value="1"/>
</dbReference>
<dbReference type="InterPro" id="IPR050830">
    <property type="entry name" value="Fungal_FAS"/>
</dbReference>
<keyword evidence="1" id="KW-0808">Transferase</keyword>
<dbReference type="Gene3D" id="6.10.250.1930">
    <property type="match status" value="1"/>
</dbReference>
<dbReference type="AlphaFoldDB" id="A0A2N5VZJ5"/>
<proteinExistence type="predicted"/>
<reference evidence="3 4" key="1">
    <citation type="submission" date="2017-11" db="EMBL/GenBank/DDBJ databases">
        <title>De novo assembly and phasing of dikaryotic genomes from two isolates of Puccinia coronata f. sp. avenae, the causal agent of oat crown rust.</title>
        <authorList>
            <person name="Miller M.E."/>
            <person name="Zhang Y."/>
            <person name="Omidvar V."/>
            <person name="Sperschneider J."/>
            <person name="Schwessinger B."/>
            <person name="Raley C."/>
            <person name="Palmer J.M."/>
            <person name="Garnica D."/>
            <person name="Upadhyaya N."/>
            <person name="Rathjen J."/>
            <person name="Taylor J.M."/>
            <person name="Park R.F."/>
            <person name="Dodds P.N."/>
            <person name="Hirsch C.D."/>
            <person name="Kianian S.F."/>
            <person name="Figueroa M."/>
        </authorList>
    </citation>
    <scope>NUCLEOTIDE SEQUENCE [LARGE SCALE GENOMIC DNA]</scope>
    <source>
        <strain evidence="3">12NC29</strain>
    </source>
</reference>
<comment type="caution">
    <text evidence="3">The sequence shown here is derived from an EMBL/GenBank/DDBJ whole genome shotgun (WGS) entry which is preliminary data.</text>
</comment>
<name>A0A2N5VZJ5_9BASI</name>
<evidence type="ECO:0000313" key="4">
    <source>
        <dbReference type="Proteomes" id="UP000235388"/>
    </source>
</evidence>
<evidence type="ECO:0000313" key="3">
    <source>
        <dbReference type="EMBL" id="PLW55405.1"/>
    </source>
</evidence>
<dbReference type="InterPro" id="IPR040899">
    <property type="entry name" value="Fas_alpha_ACP"/>
</dbReference>
<dbReference type="GO" id="GO:0008897">
    <property type="term" value="F:holo-[acyl-carrier-protein] synthase activity"/>
    <property type="evidence" value="ECO:0007669"/>
    <property type="project" value="InterPro"/>
</dbReference>
<dbReference type="PANTHER" id="PTHR10982:SF21">
    <property type="entry name" value="FATTY ACID SYNTHASE SUBUNIT BETA"/>
    <property type="match status" value="1"/>
</dbReference>
<dbReference type="Gene3D" id="3.90.25.70">
    <property type="match status" value="1"/>
</dbReference>
<dbReference type="OrthoDB" id="3262474at2759"/>
<keyword evidence="4" id="KW-1185">Reference proteome</keyword>
<evidence type="ECO:0000256" key="1">
    <source>
        <dbReference type="ARBA" id="ARBA00022679"/>
    </source>
</evidence>
<evidence type="ECO:0000259" key="2">
    <source>
        <dbReference type="Pfam" id="PF18325"/>
    </source>
</evidence>
<accession>A0A2N5VZJ5</accession>
<dbReference type="EMBL" id="PGCJ01000033">
    <property type="protein sequence ID" value="PLW55405.1"/>
    <property type="molecule type" value="Genomic_DNA"/>
</dbReference>
<dbReference type="STRING" id="200324.A0A2N5VZJ5"/>
<gene>
    <name evidence="3" type="ORF">PCANC_02326</name>
</gene>
<sequence>MLPRPVLWIQTQNKLFSPHKYNIKRLIEFKPFVTLNNMASWQDTAQSMTRETLGISKNIKEIYDKNEDQVEAKAAPPTINEFAAASPAVVAAPIAVTGLKKPLDEVPPSKDIKYLIGGKSTLQNELLGCTEAEFGPAPDKAEEMSLGKLGAALQPSYIGTIGKQMRPGRTEGALMMALTMEPAKLLGSQTEFQQSQDAFVPQQLEVLLRHLKRNSRDGHRPHDISIRKSYGANYLQQILRTGPCCLPMLDSHQIFKKQPDHVLHCQATIYLSRRLIIKTTFINDCGRNNYLPNNPLLRISSMPFTNKAAP</sequence>
<dbReference type="PANTHER" id="PTHR10982">
    <property type="entry name" value="MALONYL COA-ACYL CARRIER PROTEIN TRANSACYLASE"/>
    <property type="match status" value="1"/>
</dbReference>
<organism evidence="3 4">
    <name type="scientific">Puccinia coronata f. sp. avenae</name>
    <dbReference type="NCBI Taxonomy" id="200324"/>
    <lineage>
        <taxon>Eukaryota</taxon>
        <taxon>Fungi</taxon>
        <taxon>Dikarya</taxon>
        <taxon>Basidiomycota</taxon>
        <taxon>Pucciniomycotina</taxon>
        <taxon>Pucciniomycetes</taxon>
        <taxon>Pucciniales</taxon>
        <taxon>Pucciniaceae</taxon>
        <taxon>Puccinia</taxon>
    </lineage>
</organism>